<proteinExistence type="inferred from homology"/>
<keyword evidence="2 8" id="KW-0732">Signal</keyword>
<comment type="caution">
    <text evidence="9">The sequence shown here is derived from an EMBL/GenBank/DDBJ whole genome shotgun (WGS) entry which is preliminary data.</text>
</comment>
<evidence type="ECO:0000256" key="8">
    <source>
        <dbReference type="SAM" id="SignalP"/>
    </source>
</evidence>
<evidence type="ECO:0000313" key="10">
    <source>
        <dbReference type="Proteomes" id="UP000273811"/>
    </source>
</evidence>
<dbReference type="OrthoDB" id="9812878at2"/>
<evidence type="ECO:0000256" key="6">
    <source>
        <dbReference type="PIRNR" id="PIRNR002854"/>
    </source>
</evidence>
<dbReference type="AlphaFoldDB" id="A0A443IXN1"/>
<comment type="subcellular location">
    <subcellularLocation>
        <location evidence="1">Membrane</location>
        <topology evidence="1">Lipid-anchor</topology>
    </subcellularLocation>
</comment>
<dbReference type="Proteomes" id="UP000273811">
    <property type="component" value="Unassembled WGS sequence"/>
</dbReference>
<evidence type="ECO:0000256" key="4">
    <source>
        <dbReference type="ARBA" id="ARBA00023139"/>
    </source>
</evidence>
<dbReference type="RefSeq" id="WP_120071257.1">
    <property type="nucleotide sequence ID" value="NZ_CP126113.1"/>
</dbReference>
<evidence type="ECO:0000256" key="5">
    <source>
        <dbReference type="ARBA" id="ARBA00023288"/>
    </source>
</evidence>
<gene>
    <name evidence="9" type="ORF">D4N35_005555</name>
</gene>
<dbReference type="GO" id="GO:0016020">
    <property type="term" value="C:membrane"/>
    <property type="evidence" value="ECO:0007669"/>
    <property type="project" value="UniProtKB-SubCell"/>
</dbReference>
<keyword evidence="3" id="KW-0472">Membrane</keyword>
<name>A0A443IXN1_9BACI</name>
<dbReference type="PANTHER" id="PTHR30429:SF0">
    <property type="entry name" value="METHIONINE-BINDING LIPOPROTEIN METQ"/>
    <property type="match status" value="1"/>
</dbReference>
<keyword evidence="10" id="KW-1185">Reference proteome</keyword>
<feature type="lipid moiety-binding region" description="S-diacylglycerol cysteine" evidence="7">
    <location>
        <position position="20"/>
    </location>
</feature>
<protein>
    <recommendedName>
        <fullName evidence="6">Lipoprotein</fullName>
    </recommendedName>
</protein>
<accession>A0A443IXN1</accession>
<dbReference type="Gene3D" id="3.40.190.10">
    <property type="entry name" value="Periplasmic binding protein-like II"/>
    <property type="match status" value="2"/>
</dbReference>
<dbReference type="PROSITE" id="PS51257">
    <property type="entry name" value="PROKAR_LIPOPROTEIN"/>
    <property type="match status" value="1"/>
</dbReference>
<evidence type="ECO:0000256" key="7">
    <source>
        <dbReference type="PIRSR" id="PIRSR002854-1"/>
    </source>
</evidence>
<dbReference type="SUPFAM" id="SSF53850">
    <property type="entry name" value="Periplasmic binding protein-like II"/>
    <property type="match status" value="1"/>
</dbReference>
<dbReference type="InterPro" id="IPR004872">
    <property type="entry name" value="Lipoprotein_NlpA"/>
</dbReference>
<evidence type="ECO:0000256" key="3">
    <source>
        <dbReference type="ARBA" id="ARBA00023136"/>
    </source>
</evidence>
<sequence>MKKTLLYITLILSLFVLGACGGTSSASGEKKEITIGATAGPYSDQLKEGVIPILEKEGYKVKIVEFNDYIQPNIALNEGEIDANLFQNRNYLKQFNKDHDMDLVAPYAVPTAPIGLYSEKHTSLDDIKEGTTIATPNDPTNLARSLNMLEDFGLIKINEDAEPTTVSEKDIIDNKLNLKIKPVDPAQTPRSLGDTDFAFINGNYALASGLKLDEAVEIEKTPESYLIYVTLRKEDVDKPFAKALEKAYRSDEFLDYTNKNAKGYVKPPYQLEKEGK</sequence>
<dbReference type="EMBL" id="QYTU02000008">
    <property type="protein sequence ID" value="RWR12849.1"/>
    <property type="molecule type" value="Genomic_DNA"/>
</dbReference>
<evidence type="ECO:0000256" key="1">
    <source>
        <dbReference type="ARBA" id="ARBA00004635"/>
    </source>
</evidence>
<dbReference type="Pfam" id="PF03180">
    <property type="entry name" value="Lipoprotein_9"/>
    <property type="match status" value="1"/>
</dbReference>
<comment type="similarity">
    <text evidence="6">Belongs to the nlpA lipoprotein family.</text>
</comment>
<evidence type="ECO:0000256" key="2">
    <source>
        <dbReference type="ARBA" id="ARBA00022729"/>
    </source>
</evidence>
<keyword evidence="5 6" id="KW-0449">Lipoprotein</keyword>
<keyword evidence="4" id="KW-0564">Palmitate</keyword>
<organism evidence="9 10">
    <name type="scientific">Siminovitchia fortis</name>
    <dbReference type="NCBI Taxonomy" id="254758"/>
    <lineage>
        <taxon>Bacteria</taxon>
        <taxon>Bacillati</taxon>
        <taxon>Bacillota</taxon>
        <taxon>Bacilli</taxon>
        <taxon>Bacillales</taxon>
        <taxon>Bacillaceae</taxon>
        <taxon>Siminovitchia</taxon>
    </lineage>
</organism>
<reference evidence="9" key="1">
    <citation type="submission" date="2018-12" db="EMBL/GenBank/DDBJ databases">
        <authorList>
            <person name="Sun L."/>
            <person name="Chen Z."/>
        </authorList>
    </citation>
    <scope>NUCLEOTIDE SEQUENCE [LARGE SCALE GENOMIC DNA]</scope>
    <source>
        <strain evidence="9">DSM 16012</strain>
    </source>
</reference>
<feature type="signal peptide" evidence="8">
    <location>
        <begin position="1"/>
        <end position="21"/>
    </location>
</feature>
<feature type="chain" id="PRO_5038392611" description="Lipoprotein" evidence="8">
    <location>
        <begin position="22"/>
        <end position="276"/>
    </location>
</feature>
<dbReference type="PIRSF" id="PIRSF002854">
    <property type="entry name" value="MetQ"/>
    <property type="match status" value="1"/>
</dbReference>
<evidence type="ECO:0000313" key="9">
    <source>
        <dbReference type="EMBL" id="RWR12849.1"/>
    </source>
</evidence>
<dbReference type="PANTHER" id="PTHR30429">
    <property type="entry name" value="D-METHIONINE-BINDING LIPOPROTEIN METQ"/>
    <property type="match status" value="1"/>
</dbReference>